<gene>
    <name evidence="2" type="ORF">CITCOLO1_LOCUS21591</name>
</gene>
<evidence type="ECO:0000256" key="1">
    <source>
        <dbReference type="SAM" id="MobiDB-lite"/>
    </source>
</evidence>
<dbReference type="EMBL" id="OZ021743">
    <property type="protein sequence ID" value="CAK9329154.1"/>
    <property type="molecule type" value="Genomic_DNA"/>
</dbReference>
<organism evidence="2 3">
    <name type="scientific">Citrullus colocynthis</name>
    <name type="common">colocynth</name>
    <dbReference type="NCBI Taxonomy" id="252529"/>
    <lineage>
        <taxon>Eukaryota</taxon>
        <taxon>Viridiplantae</taxon>
        <taxon>Streptophyta</taxon>
        <taxon>Embryophyta</taxon>
        <taxon>Tracheophyta</taxon>
        <taxon>Spermatophyta</taxon>
        <taxon>Magnoliopsida</taxon>
        <taxon>eudicotyledons</taxon>
        <taxon>Gunneridae</taxon>
        <taxon>Pentapetalae</taxon>
        <taxon>rosids</taxon>
        <taxon>fabids</taxon>
        <taxon>Cucurbitales</taxon>
        <taxon>Cucurbitaceae</taxon>
        <taxon>Benincaseae</taxon>
        <taxon>Citrullus</taxon>
    </lineage>
</organism>
<name>A0ABP0Z9J3_9ROSI</name>
<feature type="region of interest" description="Disordered" evidence="1">
    <location>
        <begin position="131"/>
        <end position="201"/>
    </location>
</feature>
<evidence type="ECO:0000313" key="3">
    <source>
        <dbReference type="Proteomes" id="UP001642487"/>
    </source>
</evidence>
<protein>
    <submittedName>
        <fullName evidence="2">Uncharacterized protein</fullName>
    </submittedName>
</protein>
<keyword evidence="3" id="KW-1185">Reference proteome</keyword>
<accession>A0ABP0Z9J3</accession>
<sequence>MLKLLLRNSFLISQPENLPNIHQVMPFPKIPNVENVNQSMHVIVESIKKTHEGESSRKSPKTKGKVNFASEVRIISNLEGVFGKNVENILIFVGVEDHSLDVLSNVVSFGLLDNSEVIADSIESYDLLENNFDPSENPDEFESEMQTFENSRDSSENSNNSTHASDSSEDNVPIARLNTKGKKNISDTNGSPFKNVDDEKANNGWRLGRGSCWFV</sequence>
<proteinExistence type="predicted"/>
<dbReference type="Proteomes" id="UP001642487">
    <property type="component" value="Chromosome 9"/>
</dbReference>
<reference evidence="2 3" key="1">
    <citation type="submission" date="2024-03" db="EMBL/GenBank/DDBJ databases">
        <authorList>
            <person name="Gkanogiannis A."/>
            <person name="Becerra Lopez-Lavalle L."/>
        </authorList>
    </citation>
    <scope>NUCLEOTIDE SEQUENCE [LARGE SCALE GENOMIC DNA]</scope>
</reference>
<evidence type="ECO:0000313" key="2">
    <source>
        <dbReference type="EMBL" id="CAK9329154.1"/>
    </source>
</evidence>